<organism evidence="2">
    <name type="scientific">Laccaria bicolor (strain S238N-H82 / ATCC MYA-4686)</name>
    <name type="common">Bicoloured deceiver</name>
    <name type="synonym">Laccaria laccata var. bicolor</name>
    <dbReference type="NCBI Taxonomy" id="486041"/>
    <lineage>
        <taxon>Eukaryota</taxon>
        <taxon>Fungi</taxon>
        <taxon>Dikarya</taxon>
        <taxon>Basidiomycota</taxon>
        <taxon>Agaricomycotina</taxon>
        <taxon>Agaricomycetes</taxon>
        <taxon>Agaricomycetidae</taxon>
        <taxon>Agaricales</taxon>
        <taxon>Agaricineae</taxon>
        <taxon>Hydnangiaceae</taxon>
        <taxon>Laccaria</taxon>
    </lineage>
</organism>
<dbReference type="HOGENOM" id="CLU_549886_0_0_1"/>
<dbReference type="KEGG" id="lbc:LACBIDRAFT_333627"/>
<dbReference type="GeneID" id="6083963"/>
<dbReference type="Proteomes" id="UP000001194">
    <property type="component" value="Unassembled WGS sequence"/>
</dbReference>
<accession>B0DWK0</accession>
<dbReference type="EMBL" id="DS547143">
    <property type="protein sequence ID" value="EDR01059.1"/>
    <property type="molecule type" value="Genomic_DNA"/>
</dbReference>
<dbReference type="AlphaFoldDB" id="B0DWK0"/>
<reference evidence="1 2" key="1">
    <citation type="journal article" date="2008" name="Nature">
        <title>The genome of Laccaria bicolor provides insights into mycorrhizal symbiosis.</title>
        <authorList>
            <person name="Martin F."/>
            <person name="Aerts A."/>
            <person name="Ahren D."/>
            <person name="Brun A."/>
            <person name="Danchin E.G.J."/>
            <person name="Duchaussoy F."/>
            <person name="Gibon J."/>
            <person name="Kohler A."/>
            <person name="Lindquist E."/>
            <person name="Pereda V."/>
            <person name="Salamov A."/>
            <person name="Shapiro H.J."/>
            <person name="Wuyts J."/>
            <person name="Blaudez D."/>
            <person name="Buee M."/>
            <person name="Brokstein P."/>
            <person name="Canbaeck B."/>
            <person name="Cohen D."/>
            <person name="Courty P.E."/>
            <person name="Coutinho P.M."/>
            <person name="Delaruelle C."/>
            <person name="Detter J.C."/>
            <person name="Deveau A."/>
            <person name="DiFazio S."/>
            <person name="Duplessis S."/>
            <person name="Fraissinet-Tachet L."/>
            <person name="Lucic E."/>
            <person name="Frey-Klett P."/>
            <person name="Fourrey C."/>
            <person name="Feussner I."/>
            <person name="Gay G."/>
            <person name="Grimwood J."/>
            <person name="Hoegger P.J."/>
            <person name="Jain P."/>
            <person name="Kilaru S."/>
            <person name="Labbe J."/>
            <person name="Lin Y.C."/>
            <person name="Legue V."/>
            <person name="Le Tacon F."/>
            <person name="Marmeisse R."/>
            <person name="Melayah D."/>
            <person name="Montanini B."/>
            <person name="Muratet M."/>
            <person name="Nehls U."/>
            <person name="Niculita-Hirzel H."/>
            <person name="Oudot-Le Secq M.P."/>
            <person name="Peter M."/>
            <person name="Quesneville H."/>
            <person name="Rajashekar B."/>
            <person name="Reich M."/>
            <person name="Rouhier N."/>
            <person name="Schmutz J."/>
            <person name="Yin T."/>
            <person name="Chalot M."/>
            <person name="Henrissat B."/>
            <person name="Kuees U."/>
            <person name="Lucas S."/>
            <person name="Van de Peer Y."/>
            <person name="Podila G.K."/>
            <person name="Polle A."/>
            <person name="Pukkila P.J."/>
            <person name="Richardson P.M."/>
            <person name="Rouze P."/>
            <person name="Sanders I.R."/>
            <person name="Stajich J.E."/>
            <person name="Tunlid A."/>
            <person name="Tuskan G."/>
            <person name="Grigoriev I.V."/>
        </authorList>
    </citation>
    <scope>NUCLEOTIDE SEQUENCE [LARGE SCALE GENOMIC DNA]</scope>
    <source>
        <strain evidence="2">S238N-H82 / ATCC MYA-4686</strain>
    </source>
</reference>
<name>B0DWK0_LACBS</name>
<dbReference type="RefSeq" id="XP_001888278.1">
    <property type="nucleotide sequence ID" value="XM_001888243.1"/>
</dbReference>
<protein>
    <submittedName>
        <fullName evidence="1">Predicted protein</fullName>
    </submittedName>
</protein>
<keyword evidence="2" id="KW-1185">Reference proteome</keyword>
<sequence>MFAFTTAIGPNVAFFAVNAEFQQDDVRFSTIFSHITAKERNLGSHYLVQEEPKGIKGRLVDLRNLGDGSYRDSDAKLPRHRESPVSRNVRARAYVLQNPSGKGRHEPRHLQSTLAFREMPTPTRLILSRSTFSVLRRGSSSCHVPETRLVVRFQCLEGTGTEQPHNTFYRFALKVLAPSWIFTQHDPTRTLFFLGLVLLIILARTSAGTWNITATTFAGMNHVDAHLHDNLGLLSSRLWRPEEEHTWLRSLTLLPSNVTRSSPLANTIIALYGFNVASSSLFISTDSINQLLLLKRSQSVFTHACRVKRVPSAKPLPFTKTTMSAARGSSTGSPSVEITEIRVSSQHILKSVQLSIGSFERESPCLLNAKIHNFELSSPCQLSPSESLYLQVRFRGLFRAASKSKIPLDELLSKVGPHFSGKQGKCLPAAIAPVLLMQDFLL</sequence>
<evidence type="ECO:0000313" key="2">
    <source>
        <dbReference type="Proteomes" id="UP000001194"/>
    </source>
</evidence>
<dbReference type="InParanoid" id="B0DWK0"/>
<proteinExistence type="predicted"/>
<gene>
    <name evidence="1" type="ORF">LACBIDRAFT_333627</name>
</gene>
<evidence type="ECO:0000313" key="1">
    <source>
        <dbReference type="EMBL" id="EDR01059.1"/>
    </source>
</evidence>